<accession>A0A086L1X0</accession>
<name>A0A086L1X0_TOXGO</name>
<evidence type="ECO:0000313" key="2">
    <source>
        <dbReference type="EMBL" id="KFG50638.1"/>
    </source>
</evidence>
<gene>
    <name evidence="2" type="ORF">TGP89_229180C</name>
</gene>
<feature type="compositionally biased region" description="Basic and acidic residues" evidence="1">
    <location>
        <begin position="143"/>
        <end position="154"/>
    </location>
</feature>
<dbReference type="AlphaFoldDB" id="A0A086L1X0"/>
<comment type="caution">
    <text evidence="2">The sequence shown here is derived from an EMBL/GenBank/DDBJ whole genome shotgun (WGS) entry which is preliminary data.</text>
</comment>
<feature type="compositionally biased region" description="Basic residues" evidence="1">
    <location>
        <begin position="125"/>
        <end position="142"/>
    </location>
</feature>
<feature type="compositionally biased region" description="Basic and acidic residues" evidence="1">
    <location>
        <begin position="46"/>
        <end position="62"/>
    </location>
</feature>
<feature type="region of interest" description="Disordered" evidence="1">
    <location>
        <begin position="102"/>
        <end position="154"/>
    </location>
</feature>
<evidence type="ECO:0000256" key="1">
    <source>
        <dbReference type="SAM" id="MobiDB-lite"/>
    </source>
</evidence>
<feature type="region of interest" description="Disordered" evidence="1">
    <location>
        <begin position="31"/>
        <end position="70"/>
    </location>
</feature>
<reference evidence="2 3" key="1">
    <citation type="submission" date="2014-03" db="EMBL/GenBank/DDBJ databases">
        <authorList>
            <person name="Sibley D."/>
            <person name="Venepally P."/>
            <person name="Karamycheva S."/>
            <person name="Hadjithomas M."/>
            <person name="Khan A."/>
            <person name="Brunk B."/>
            <person name="Roos D."/>
            <person name="Caler E."/>
            <person name="Lorenzi H."/>
        </authorList>
    </citation>
    <scope>NUCLEOTIDE SEQUENCE [LARGE SCALE GENOMIC DNA]</scope>
    <source>
        <strain evidence="3">p89</strain>
    </source>
</reference>
<protein>
    <submittedName>
        <fullName evidence="2">HEAT repeat-containing protein</fullName>
    </submittedName>
</protein>
<proteinExistence type="predicted"/>
<feature type="compositionally biased region" description="Basic residues" evidence="1">
    <location>
        <begin position="31"/>
        <end position="45"/>
    </location>
</feature>
<organism evidence="2 3">
    <name type="scientific">Toxoplasma gondii p89</name>
    <dbReference type="NCBI Taxonomy" id="943119"/>
    <lineage>
        <taxon>Eukaryota</taxon>
        <taxon>Sar</taxon>
        <taxon>Alveolata</taxon>
        <taxon>Apicomplexa</taxon>
        <taxon>Conoidasida</taxon>
        <taxon>Coccidia</taxon>
        <taxon>Eucoccidiorida</taxon>
        <taxon>Eimeriorina</taxon>
        <taxon>Sarcocystidae</taxon>
        <taxon>Toxoplasma</taxon>
    </lineage>
</organism>
<dbReference type="EMBL" id="AEYI02000282">
    <property type="protein sequence ID" value="KFG50638.1"/>
    <property type="molecule type" value="Genomic_DNA"/>
</dbReference>
<dbReference type="VEuPathDB" id="ToxoDB:TGP89_229180C"/>
<sequence>MRKSRSFSLRSTLPDSLHPWLRCVRTSLPRSRRNSRKFSSKGPQKHLREIERRATVREERRRGERRRRRDREKEEQTCMYLWRWQLRTETCSGERLFSFEERRREESQGGKTQEQATGDEARLRGGGKTRSLRRKRRKKRKWRGEDQEGKGRRLREKTFKMERFRVKRGHQKQDWRLCFEEEL</sequence>
<evidence type="ECO:0000313" key="3">
    <source>
        <dbReference type="Proteomes" id="UP000028828"/>
    </source>
</evidence>
<dbReference type="Proteomes" id="UP000028828">
    <property type="component" value="Unassembled WGS sequence"/>
</dbReference>